<dbReference type="InterPro" id="IPR012910">
    <property type="entry name" value="Plug_dom"/>
</dbReference>
<dbReference type="InterPro" id="IPR000531">
    <property type="entry name" value="Beta-barrel_TonB"/>
</dbReference>
<dbReference type="EMBL" id="AMCI01004842">
    <property type="protein sequence ID" value="EJW97299.1"/>
    <property type="molecule type" value="Genomic_DNA"/>
</dbReference>
<dbReference type="Gene3D" id="2.40.170.20">
    <property type="entry name" value="TonB-dependent receptor, beta-barrel domain"/>
    <property type="match status" value="2"/>
</dbReference>
<evidence type="ECO:0000256" key="4">
    <source>
        <dbReference type="ARBA" id="ARBA00022692"/>
    </source>
</evidence>
<keyword evidence="2" id="KW-0813">Transport</keyword>
<name>J9GD35_9ZZZZ</name>
<protein>
    <submittedName>
        <fullName evidence="12">TonB-dependent outer membrane protein</fullName>
    </submittedName>
</protein>
<evidence type="ECO:0000256" key="9">
    <source>
        <dbReference type="ARBA" id="ARBA00023237"/>
    </source>
</evidence>
<dbReference type="InterPro" id="IPR039426">
    <property type="entry name" value="TonB-dep_rcpt-like"/>
</dbReference>
<evidence type="ECO:0000256" key="6">
    <source>
        <dbReference type="ARBA" id="ARBA00023065"/>
    </source>
</evidence>
<dbReference type="Pfam" id="PF07715">
    <property type="entry name" value="Plug"/>
    <property type="match status" value="1"/>
</dbReference>
<evidence type="ECO:0000256" key="1">
    <source>
        <dbReference type="ARBA" id="ARBA00004571"/>
    </source>
</evidence>
<dbReference type="GO" id="GO:0009279">
    <property type="term" value="C:cell outer membrane"/>
    <property type="evidence" value="ECO:0007669"/>
    <property type="project" value="UniProtKB-SubCell"/>
</dbReference>
<evidence type="ECO:0000259" key="10">
    <source>
        <dbReference type="Pfam" id="PF00593"/>
    </source>
</evidence>
<dbReference type="InterPro" id="IPR036942">
    <property type="entry name" value="Beta-barrel_TonB_sf"/>
</dbReference>
<evidence type="ECO:0000256" key="2">
    <source>
        <dbReference type="ARBA" id="ARBA00022448"/>
    </source>
</evidence>
<accession>J9GD35</accession>
<proteinExistence type="predicted"/>
<sequence length="822" mass="92185">MDYAIFEYSHFTNLSSSLRNHSVFIPMFLFSILTALTPTAADTLKSFNVEEAVVVASPKETTQLRHQPLSVSLLDASQLSQRGIQSVGGLTSYVPNFHLPDYGSRITSACYIRGIGSRINTPAVGLYVDNVPYMDKSAYDFRFLDIDRVDVLRGPQGTLYGRNTMGGLIRVFTADPISHQGTDINIGWTSRTAGRRVAATTYLHPADRMGLSIGGYYEGENGFYTNTHTGKKQDGSESAGGKLRWSWRPTDVVKLDWTASYEYSDEDACPYFLTQTQAGNSSTALPKETLKQNRPSSYRRHLFNTGLGVEHRLPHFVLSSITAYQHLNDRLFMDQDFTAADIFSLEQKQYLHSVSEEIALKSPKGKGRWQWTTGLFAMYQYLRTQCPVDFYQDGIAMLNRQLAAVLPSRPAVTLQFTGNQLPFRSRLVTPSVNAALFHQSTLNDLGVKGLALTLGLRVDYDYRELRLQSHTASPIPYHFGLSMGPMMQIETDLAANPALKGNLYDHSWQVLPKAALNYTLPQNKSNVYFSVAKGYRAGGYNIQAYSDLSQNLQQREMMLGVKDFSTETINRLPLPEPVKQNALKGMSAILDKHTPAQPAIQTLAYKPEYTWSYELGTHLNLLGNDLQLDLSTFYMKTRDQQLARFAESGMGRVLVNAGRSRSCGVEVALRSMLLADRLQLAATYGYTQAVFTNYNLGTNQQGGETIDYTDNRVPYVPEHTFSASVDFRQPLQHDFFHAFSVGADVRGAGSVMWNEANTFSQDFYANLAARIGVELAGNVRVEAWARNLTASRYATFSFDSMNRRFAQYNTPRHFGIDVKWHF</sequence>
<organism evidence="12">
    <name type="scientific">gut metagenome</name>
    <dbReference type="NCBI Taxonomy" id="749906"/>
    <lineage>
        <taxon>unclassified sequences</taxon>
        <taxon>metagenomes</taxon>
        <taxon>organismal metagenomes</taxon>
    </lineage>
</organism>
<dbReference type="SUPFAM" id="SSF56935">
    <property type="entry name" value="Porins"/>
    <property type="match status" value="1"/>
</dbReference>
<dbReference type="AlphaFoldDB" id="J9GD35"/>
<evidence type="ECO:0000256" key="8">
    <source>
        <dbReference type="ARBA" id="ARBA00023136"/>
    </source>
</evidence>
<keyword evidence="6" id="KW-0406">Ion transport</keyword>
<feature type="domain" description="TonB-dependent receptor plug" evidence="11">
    <location>
        <begin position="64"/>
        <end position="167"/>
    </location>
</feature>
<keyword evidence="7" id="KW-0798">TonB box</keyword>
<dbReference type="PROSITE" id="PS52016">
    <property type="entry name" value="TONB_DEPENDENT_REC_3"/>
    <property type="match status" value="1"/>
</dbReference>
<evidence type="ECO:0000256" key="7">
    <source>
        <dbReference type="ARBA" id="ARBA00023077"/>
    </source>
</evidence>
<dbReference type="PANTHER" id="PTHR32552:SF81">
    <property type="entry name" value="TONB-DEPENDENT OUTER MEMBRANE RECEPTOR"/>
    <property type="match status" value="1"/>
</dbReference>
<gene>
    <name evidence="12" type="ORF">EVA_14595</name>
</gene>
<evidence type="ECO:0000313" key="12">
    <source>
        <dbReference type="EMBL" id="EJW97299.1"/>
    </source>
</evidence>
<comment type="caution">
    <text evidence="12">The sequence shown here is derived from an EMBL/GenBank/DDBJ whole genome shotgun (WGS) entry which is preliminary data.</text>
</comment>
<keyword evidence="3" id="KW-0410">Iron transport</keyword>
<keyword evidence="9" id="KW-0998">Cell outer membrane</keyword>
<evidence type="ECO:0000256" key="5">
    <source>
        <dbReference type="ARBA" id="ARBA00023004"/>
    </source>
</evidence>
<keyword evidence="5" id="KW-0408">Iron</keyword>
<keyword evidence="8" id="KW-0472">Membrane</keyword>
<evidence type="ECO:0000256" key="3">
    <source>
        <dbReference type="ARBA" id="ARBA00022496"/>
    </source>
</evidence>
<feature type="domain" description="TonB-dependent receptor-like beta-barrel" evidence="10">
    <location>
        <begin position="272"/>
        <end position="788"/>
    </location>
</feature>
<dbReference type="Pfam" id="PF00593">
    <property type="entry name" value="TonB_dep_Rec_b-barrel"/>
    <property type="match status" value="1"/>
</dbReference>
<keyword evidence="4" id="KW-0812">Transmembrane</keyword>
<reference evidence="12" key="1">
    <citation type="journal article" date="2012" name="PLoS ONE">
        <title>Gene sets for utilization of primary and secondary nutrition supplies in the distal gut of endangered iberian lynx.</title>
        <authorList>
            <person name="Alcaide M."/>
            <person name="Messina E."/>
            <person name="Richter M."/>
            <person name="Bargiela R."/>
            <person name="Peplies J."/>
            <person name="Huws S.A."/>
            <person name="Newbold C.J."/>
            <person name="Golyshin P.N."/>
            <person name="Simon M.A."/>
            <person name="Lopez G."/>
            <person name="Yakimov M.M."/>
            <person name="Ferrer M."/>
        </authorList>
    </citation>
    <scope>NUCLEOTIDE SEQUENCE</scope>
</reference>
<evidence type="ECO:0000259" key="11">
    <source>
        <dbReference type="Pfam" id="PF07715"/>
    </source>
</evidence>
<dbReference type="GO" id="GO:0006826">
    <property type="term" value="P:iron ion transport"/>
    <property type="evidence" value="ECO:0007669"/>
    <property type="project" value="UniProtKB-KW"/>
</dbReference>
<dbReference type="PANTHER" id="PTHR32552">
    <property type="entry name" value="FERRICHROME IRON RECEPTOR-RELATED"/>
    <property type="match status" value="1"/>
</dbReference>
<comment type="subcellular location">
    <subcellularLocation>
        <location evidence="1">Cell outer membrane</location>
        <topology evidence="1">Multi-pass membrane protein</topology>
    </subcellularLocation>
</comment>